<dbReference type="SMART" id="SM01207">
    <property type="entry name" value="G3P_acyltransf"/>
    <property type="match status" value="1"/>
</dbReference>
<keyword evidence="3 10" id="KW-0808">Transferase</keyword>
<comment type="catalytic activity">
    <reaction evidence="10">
        <text>an acyl phosphate + sn-glycerol 3-phosphate = a 1-acyl-sn-glycero-3-phosphate + phosphate</text>
        <dbReference type="Rhea" id="RHEA:34075"/>
        <dbReference type="ChEBI" id="CHEBI:43474"/>
        <dbReference type="ChEBI" id="CHEBI:57597"/>
        <dbReference type="ChEBI" id="CHEBI:57970"/>
        <dbReference type="ChEBI" id="CHEBI:59918"/>
        <dbReference type="EC" id="2.3.1.275"/>
    </reaction>
</comment>
<sequence>MISYIILIIIAYLLGNISTSTIVAKRMYNVDIRTQGSGNPGSTNVLRTLGKKAGAITFAGDLLKGLVAVLIARMIARFTGVDETTAAYLAVVAVVAGHNWPVFLGFKGGKGVATSLGAMIGMNPVIALTCFGIFLVIVFITKYVSLGSVVGIASSPLFMIATSNKKGILVTLFLTASAIYTHRENIKRLLNGTERKIGQKNK</sequence>
<comment type="pathway">
    <text evidence="10">Lipid metabolism; phospholipid metabolism.</text>
</comment>
<feature type="transmembrane region" description="Helical" evidence="10">
    <location>
        <begin position="118"/>
        <end position="140"/>
    </location>
</feature>
<evidence type="ECO:0000256" key="5">
    <source>
        <dbReference type="ARBA" id="ARBA00022989"/>
    </source>
</evidence>
<feature type="transmembrane region" description="Helical" evidence="10">
    <location>
        <begin position="55"/>
        <end position="75"/>
    </location>
</feature>
<keyword evidence="6 10" id="KW-0443">Lipid metabolism</keyword>
<comment type="subunit">
    <text evidence="10">Probably interacts with PlsX.</text>
</comment>
<evidence type="ECO:0000256" key="8">
    <source>
        <dbReference type="ARBA" id="ARBA00023209"/>
    </source>
</evidence>
<protein>
    <recommendedName>
        <fullName evidence="10">Glycerol-3-phosphate acyltransferase</fullName>
    </recommendedName>
    <alternativeName>
        <fullName evidence="10">Acyl-PO4 G3P acyltransferase</fullName>
    </alternativeName>
    <alternativeName>
        <fullName evidence="10">Acyl-phosphate--glycerol-3-phosphate acyltransferase</fullName>
    </alternativeName>
    <alternativeName>
        <fullName evidence="10">G3P acyltransferase</fullName>
        <shortName evidence="10">GPAT</shortName>
        <ecNumber evidence="10">2.3.1.275</ecNumber>
    </alternativeName>
    <alternativeName>
        <fullName evidence="10">Lysophosphatidic acid synthase</fullName>
        <shortName evidence="10">LPA synthase</shortName>
    </alternativeName>
</protein>
<evidence type="ECO:0000256" key="3">
    <source>
        <dbReference type="ARBA" id="ARBA00022679"/>
    </source>
</evidence>
<keyword evidence="8 10" id="KW-0594">Phospholipid biosynthesis</keyword>
<comment type="similarity">
    <text evidence="10">Belongs to the PlsY family.</text>
</comment>
<dbReference type="PANTHER" id="PTHR30309:SF0">
    <property type="entry name" value="GLYCEROL-3-PHOSPHATE ACYLTRANSFERASE-RELATED"/>
    <property type="match status" value="1"/>
</dbReference>
<dbReference type="RefSeq" id="WP_153923977.1">
    <property type="nucleotide sequence ID" value="NZ_JACRWE010000002.1"/>
</dbReference>
<keyword evidence="11" id="KW-0012">Acyltransferase</keyword>
<dbReference type="GO" id="GO:0004366">
    <property type="term" value="F:glycerol-3-phosphate O-acyltransferase activity"/>
    <property type="evidence" value="ECO:0007669"/>
    <property type="project" value="UniProtKB-EC"/>
</dbReference>
<dbReference type="Pfam" id="PF02660">
    <property type="entry name" value="G3P_acyltransf"/>
    <property type="match status" value="1"/>
</dbReference>
<feature type="transmembrane region" description="Helical" evidence="10">
    <location>
        <begin position="146"/>
        <end position="163"/>
    </location>
</feature>
<evidence type="ECO:0000256" key="1">
    <source>
        <dbReference type="ARBA" id="ARBA00022475"/>
    </source>
</evidence>
<evidence type="ECO:0000313" key="12">
    <source>
        <dbReference type="Proteomes" id="UP000609849"/>
    </source>
</evidence>
<keyword evidence="9 10" id="KW-1208">Phospholipid metabolism</keyword>
<comment type="function">
    <text evidence="10">Catalyzes the transfer of an acyl group from acyl-phosphate (acyl-PO(4)) to glycerol-3-phosphate (G3P) to form lysophosphatidic acid (LPA). This enzyme utilizes acyl-phosphate as fatty acyl donor, but not acyl-CoA or acyl-ACP.</text>
</comment>
<keyword evidence="12" id="KW-1185">Reference proteome</keyword>
<gene>
    <name evidence="10 11" type="primary">plsY</name>
    <name evidence="11" type="ORF">H8923_04305</name>
</gene>
<evidence type="ECO:0000256" key="9">
    <source>
        <dbReference type="ARBA" id="ARBA00023264"/>
    </source>
</evidence>
<comment type="caution">
    <text evidence="11">The sequence shown here is derived from an EMBL/GenBank/DDBJ whole genome shotgun (WGS) entry which is preliminary data.</text>
</comment>
<evidence type="ECO:0000256" key="4">
    <source>
        <dbReference type="ARBA" id="ARBA00022692"/>
    </source>
</evidence>
<keyword evidence="5 10" id="KW-1133">Transmembrane helix</keyword>
<feature type="transmembrane region" description="Helical" evidence="10">
    <location>
        <begin position="6"/>
        <end position="24"/>
    </location>
</feature>
<accession>A0ABR7JM30</accession>
<dbReference type="EMBL" id="JACRWE010000002">
    <property type="protein sequence ID" value="MBC5995972.1"/>
    <property type="molecule type" value="Genomic_DNA"/>
</dbReference>
<dbReference type="HAMAP" id="MF_01043">
    <property type="entry name" value="PlsY"/>
    <property type="match status" value="1"/>
</dbReference>
<dbReference type="Proteomes" id="UP000609849">
    <property type="component" value="Unassembled WGS sequence"/>
</dbReference>
<keyword evidence="7 10" id="KW-0472">Membrane</keyword>
<dbReference type="InterPro" id="IPR003811">
    <property type="entry name" value="G3P_acylTferase_PlsY"/>
</dbReference>
<keyword evidence="1 10" id="KW-1003">Cell membrane</keyword>
<dbReference type="NCBIfam" id="TIGR00023">
    <property type="entry name" value="glycerol-3-phosphate 1-O-acyltransferase PlsY"/>
    <property type="match status" value="1"/>
</dbReference>
<organism evidence="11 12">
    <name type="scientific">Romboutsia faecis</name>
    <dbReference type="NCBI Taxonomy" id="2764597"/>
    <lineage>
        <taxon>Bacteria</taxon>
        <taxon>Bacillati</taxon>
        <taxon>Bacillota</taxon>
        <taxon>Clostridia</taxon>
        <taxon>Peptostreptococcales</taxon>
        <taxon>Peptostreptococcaceae</taxon>
        <taxon>Romboutsia</taxon>
    </lineage>
</organism>
<keyword evidence="2 10" id="KW-0444">Lipid biosynthesis</keyword>
<name>A0ABR7JM30_9FIRM</name>
<keyword evidence="4 10" id="KW-0812">Transmembrane</keyword>
<evidence type="ECO:0000256" key="7">
    <source>
        <dbReference type="ARBA" id="ARBA00023136"/>
    </source>
</evidence>
<comment type="subcellular location">
    <subcellularLocation>
        <location evidence="10">Cell membrane</location>
        <topology evidence="10">Multi-pass membrane protein</topology>
    </subcellularLocation>
</comment>
<evidence type="ECO:0000256" key="2">
    <source>
        <dbReference type="ARBA" id="ARBA00022516"/>
    </source>
</evidence>
<evidence type="ECO:0000313" key="11">
    <source>
        <dbReference type="EMBL" id="MBC5995972.1"/>
    </source>
</evidence>
<evidence type="ECO:0000256" key="6">
    <source>
        <dbReference type="ARBA" id="ARBA00023098"/>
    </source>
</evidence>
<evidence type="ECO:0000256" key="10">
    <source>
        <dbReference type="HAMAP-Rule" id="MF_01043"/>
    </source>
</evidence>
<proteinExistence type="inferred from homology"/>
<reference evidence="11 12" key="1">
    <citation type="submission" date="2020-08" db="EMBL/GenBank/DDBJ databases">
        <authorList>
            <person name="Liu C."/>
            <person name="Sun Q."/>
        </authorList>
    </citation>
    <scope>NUCLEOTIDE SEQUENCE [LARGE SCALE GENOMIC DNA]</scope>
    <source>
        <strain evidence="11 12">NSJ-18</strain>
    </source>
</reference>
<feature type="transmembrane region" description="Helical" evidence="10">
    <location>
        <begin position="87"/>
        <end position="106"/>
    </location>
</feature>
<dbReference type="EC" id="2.3.1.275" evidence="10"/>
<dbReference type="PANTHER" id="PTHR30309">
    <property type="entry name" value="INNER MEMBRANE PROTEIN YGIH"/>
    <property type="match status" value="1"/>
</dbReference>